<keyword evidence="2" id="KW-1185">Reference proteome</keyword>
<proteinExistence type="predicted"/>
<protein>
    <submittedName>
        <fullName evidence="1">Disrupted in renal carcinoma protein 2-like</fullName>
    </submittedName>
</protein>
<evidence type="ECO:0000313" key="2">
    <source>
        <dbReference type="Proteomes" id="UP000478052"/>
    </source>
</evidence>
<dbReference type="AlphaFoldDB" id="A0A6G0ZQ62"/>
<dbReference type="Proteomes" id="UP000478052">
    <property type="component" value="Unassembled WGS sequence"/>
</dbReference>
<organism evidence="1 2">
    <name type="scientific">Aphis craccivora</name>
    <name type="common">Cowpea aphid</name>
    <dbReference type="NCBI Taxonomy" id="307492"/>
    <lineage>
        <taxon>Eukaryota</taxon>
        <taxon>Metazoa</taxon>
        <taxon>Ecdysozoa</taxon>
        <taxon>Arthropoda</taxon>
        <taxon>Hexapoda</taxon>
        <taxon>Insecta</taxon>
        <taxon>Pterygota</taxon>
        <taxon>Neoptera</taxon>
        <taxon>Paraneoptera</taxon>
        <taxon>Hemiptera</taxon>
        <taxon>Sternorrhyncha</taxon>
        <taxon>Aphidomorpha</taxon>
        <taxon>Aphidoidea</taxon>
        <taxon>Aphididae</taxon>
        <taxon>Aphidini</taxon>
        <taxon>Aphis</taxon>
        <taxon>Aphis</taxon>
    </lineage>
</organism>
<evidence type="ECO:0000313" key="1">
    <source>
        <dbReference type="EMBL" id="KAF0773472.1"/>
    </source>
</evidence>
<dbReference type="OrthoDB" id="10050074at2759"/>
<gene>
    <name evidence="1" type="ORF">FWK35_00000355</name>
</gene>
<dbReference type="EMBL" id="VUJU01000058">
    <property type="protein sequence ID" value="KAF0773472.1"/>
    <property type="molecule type" value="Genomic_DNA"/>
</dbReference>
<comment type="caution">
    <text evidence="1">The sequence shown here is derived from an EMBL/GenBank/DDBJ whole genome shotgun (WGS) entry which is preliminary data.</text>
</comment>
<accession>A0A6G0ZQ62</accession>
<reference evidence="1 2" key="1">
    <citation type="submission" date="2019-08" db="EMBL/GenBank/DDBJ databases">
        <title>Whole genome of Aphis craccivora.</title>
        <authorList>
            <person name="Voronova N.V."/>
            <person name="Shulinski R.S."/>
            <person name="Bandarenka Y.V."/>
            <person name="Zhorov D.G."/>
            <person name="Warner D."/>
        </authorList>
    </citation>
    <scope>NUCLEOTIDE SEQUENCE [LARGE SCALE GENOMIC DNA]</scope>
    <source>
        <strain evidence="1">180601</strain>
        <tissue evidence="1">Whole Body</tissue>
    </source>
</reference>
<name>A0A6G0ZQ62_APHCR</name>
<sequence>MVLQILIGAKTASAKPSWHQNGSAQTSVSHHYQVPPWYITNDSLHKDICIPTLQNLGKITYKKSHKTYSTHSNPFIKQLSSKKIPGNSPRRLKRNCCRDLAVNELCPDYISLKKLKYPGKESLDSEILYNNIFVRTPTLLARFCRTKGHHGESDSSVNLVVHIFPPWSWSSCILPRQLCRAEFTHFFFGYSSKPVACVVAAVGATPFFARVYMLGFLLSGDTESRVLGSSFNQTGPNYHTSEDCQVGSTIDPLPEPVSIILIDFSRLLQTDYAKAENTISFGVASR</sequence>